<dbReference type="InterPro" id="IPR011990">
    <property type="entry name" value="TPR-like_helical_dom_sf"/>
</dbReference>
<accession>A0ABV6XGX5</accession>
<evidence type="ECO:0000259" key="2">
    <source>
        <dbReference type="Pfam" id="PF12770"/>
    </source>
</evidence>
<sequence length="1069" mass="113133">MDQESALYDIVWGMVRHFFDAFERSAEPRDLDVVLTAYQTAQSRCPSRSAQTRSLAVDLMTALVDRFESLGTDLTDLAAAIAIGEELHGGSPDAAVGADSALLLTLAHCYRLRAQVPARPGAGDGDGAGAGDGTGDLDRAADLAEQVIAQGPVSARADAQASLGVILTAGYRAGRGRPDLERALGLLVAALSGSRDPSAQLGIANDLAGALHLWFGTTGDIESLDRAVELMDQVAGTVADDDPQAPVYLVNLGVLLATRGERTGSEDDLDRGVATLNAALALLPPEGVRAAHARSLLAEALRIRSLRGGGRDDSGQDDAVEAARASVEASAVVIGSQGAPELHLANALAQRYLLHGELADLDEAVRAVTAAVSRTPAAHPRMPSYLTAQANLLVQLNQRTEEPELLDRAVDAVRRAVDLTAEGSPDLDALLSNLAYVLRLRYLTDHDRTDDLAQALAAAERAVALDPDRAHLTGARLNLANVRHLVYEHNHNPWALPIPDSADARDAAYRAAEAAVPEQPGHDAVRARALLVLGMVAEAHHRYEADPAALSRAVSAYRDAARTTGAPILVRALAAADGGVLAAERRLWDDAAECLDLALDLLGPLTEPTLLGWESRELQIKKFSGLAAAACAVQLERDRPDLALAALDRGRGILLAPAWGMRSEAERLPADQAERYRALIRASFEDGRATDAPFTAAPPPGSAEATEDGAARRRRARANRELLTDPAVRTLYPPTDLDRLRPLLGDGAAVSINLDDSRCDALILTAQGVQSLRLPELTHDDALGRARRFLEAVENPTATAVDDAHEMTEWLWDVLAGPVLERLGHRGAGGAEGRVWWIPTGALSLLPLHAAGHHREQGRPRTVLDRVVSSYSATLRALARDLGRTPARGSGPALVVAPGRGIPAPLADAIRLTGPAATRRAVLDHLPDCAVVHFSCHGRADPDSPADSFLRLHDGPLRFADIAGQDLPKAWLAFLAACETAVPGEETEDEAIHLCSAFQLAGFPHVIGTLWQVLAETSADVTLAVHTALQRPGTPVPPALAVHRAVHAARDAYADAGPIAWGGHVHFGP</sequence>
<evidence type="ECO:0000256" key="1">
    <source>
        <dbReference type="SAM" id="MobiDB-lite"/>
    </source>
</evidence>
<dbReference type="Proteomes" id="UP001592581">
    <property type="component" value="Unassembled WGS sequence"/>
</dbReference>
<reference evidence="3 4" key="1">
    <citation type="submission" date="2024-06" db="EMBL/GenBank/DDBJ databases">
        <authorList>
            <person name="Lee S.D."/>
        </authorList>
    </citation>
    <scope>NUCLEOTIDE SEQUENCE [LARGE SCALE GENOMIC DNA]</scope>
    <source>
        <strain evidence="3 4">N1-10</strain>
    </source>
</reference>
<name>A0ABV6XGX5_9ACTN</name>
<feature type="region of interest" description="Disordered" evidence="1">
    <location>
        <begin position="690"/>
        <end position="713"/>
    </location>
</feature>
<protein>
    <submittedName>
        <fullName evidence="3">CHAT domain-containing protein</fullName>
    </submittedName>
</protein>
<proteinExistence type="predicted"/>
<dbReference type="RefSeq" id="WP_380562573.1">
    <property type="nucleotide sequence ID" value="NZ_JBEUKS010000001.1"/>
</dbReference>
<dbReference type="EMBL" id="JBEUKS010000001">
    <property type="protein sequence ID" value="MFC1437323.1"/>
    <property type="molecule type" value="Genomic_DNA"/>
</dbReference>
<evidence type="ECO:0000313" key="3">
    <source>
        <dbReference type="EMBL" id="MFC1437323.1"/>
    </source>
</evidence>
<gene>
    <name evidence="3" type="ORF">ABUW04_03545</name>
</gene>
<evidence type="ECO:0000313" key="4">
    <source>
        <dbReference type="Proteomes" id="UP001592581"/>
    </source>
</evidence>
<feature type="domain" description="CHAT" evidence="2">
    <location>
        <begin position="807"/>
        <end position="1068"/>
    </location>
</feature>
<organism evidence="3 4">
    <name type="scientific">Streptacidiphilus jeojiensis</name>
    <dbReference type="NCBI Taxonomy" id="3229225"/>
    <lineage>
        <taxon>Bacteria</taxon>
        <taxon>Bacillati</taxon>
        <taxon>Actinomycetota</taxon>
        <taxon>Actinomycetes</taxon>
        <taxon>Kitasatosporales</taxon>
        <taxon>Streptomycetaceae</taxon>
        <taxon>Streptacidiphilus</taxon>
    </lineage>
</organism>
<dbReference type="SUPFAM" id="SSF48452">
    <property type="entry name" value="TPR-like"/>
    <property type="match status" value="1"/>
</dbReference>
<dbReference type="InterPro" id="IPR024983">
    <property type="entry name" value="CHAT_dom"/>
</dbReference>
<comment type="caution">
    <text evidence="3">The sequence shown here is derived from an EMBL/GenBank/DDBJ whole genome shotgun (WGS) entry which is preliminary data.</text>
</comment>
<keyword evidence="4" id="KW-1185">Reference proteome</keyword>
<dbReference type="Gene3D" id="1.25.40.10">
    <property type="entry name" value="Tetratricopeptide repeat domain"/>
    <property type="match status" value="2"/>
</dbReference>
<dbReference type="Pfam" id="PF12770">
    <property type="entry name" value="CHAT"/>
    <property type="match status" value="1"/>
</dbReference>